<organism evidence="1 2">
    <name type="scientific">Parasedimentitalea psychrophila</name>
    <dbReference type="NCBI Taxonomy" id="2997337"/>
    <lineage>
        <taxon>Bacteria</taxon>
        <taxon>Pseudomonadati</taxon>
        <taxon>Pseudomonadota</taxon>
        <taxon>Alphaproteobacteria</taxon>
        <taxon>Rhodobacterales</taxon>
        <taxon>Paracoccaceae</taxon>
        <taxon>Parasedimentitalea</taxon>
    </lineage>
</organism>
<dbReference type="Proteomes" id="UP001238334">
    <property type="component" value="Chromosome"/>
</dbReference>
<evidence type="ECO:0000313" key="2">
    <source>
        <dbReference type="Proteomes" id="UP001238334"/>
    </source>
</evidence>
<reference evidence="1 2" key="1">
    <citation type="submission" date="2023-06" db="EMBL/GenBank/DDBJ databases">
        <title>Parasedimentitalea psychrophila sp. nov., a psychrophilic bacterium isolated from deep-sea sediment.</title>
        <authorList>
            <person name="Li A."/>
        </authorList>
    </citation>
    <scope>NUCLEOTIDE SEQUENCE [LARGE SCALE GENOMIC DNA]</scope>
    <source>
        <strain evidence="1 2">QS115</strain>
    </source>
</reference>
<proteinExistence type="predicted"/>
<evidence type="ECO:0000313" key="1">
    <source>
        <dbReference type="EMBL" id="WIY25006.1"/>
    </source>
</evidence>
<dbReference type="InterPro" id="IPR021505">
    <property type="entry name" value="Phage_B3_Orf6"/>
</dbReference>
<dbReference type="AlphaFoldDB" id="A0A9Y2P0W6"/>
<dbReference type="Pfam" id="PF11363">
    <property type="entry name" value="DUF3164"/>
    <property type="match status" value="1"/>
</dbReference>
<gene>
    <name evidence="1" type="ORF">QPJ95_21375</name>
</gene>
<name>A0A9Y2P0W6_9RHOB</name>
<sequence length="221" mass="24532">MTNQPSSQFDPAPIPDGRIDVDGSPHMRDGKGALVPLDMVKAKDQLRDETVRKIIGHAIALQDQVARFKKHVFDDLEAYEDLLAQEYGATLGGAKGNKSLLSFDTCFKISVSVADQIDFGPELQIAKALVDECMIEWAATSRVEIQAIITSAFNTDKEGKINRAEIVKLTKLDIDDERWLSAMRAIKDSEHVVGKATYVRCHKRDASDNPWQHITIDLAKA</sequence>
<dbReference type="EMBL" id="CP127247">
    <property type="protein sequence ID" value="WIY25006.1"/>
    <property type="molecule type" value="Genomic_DNA"/>
</dbReference>
<protein>
    <submittedName>
        <fullName evidence="1">DUF3164 family protein</fullName>
    </submittedName>
</protein>
<dbReference type="KEGG" id="ppso:QPJ95_21375"/>
<keyword evidence="2" id="KW-1185">Reference proteome</keyword>
<dbReference type="RefSeq" id="WP_270920586.1">
    <property type="nucleotide sequence ID" value="NZ_CP127247.1"/>
</dbReference>
<accession>A0A9Y2P0W6</accession>